<comment type="caution">
    <text evidence="1">The sequence shown here is derived from an EMBL/GenBank/DDBJ whole genome shotgun (WGS) entry which is preliminary data.</text>
</comment>
<dbReference type="EMBL" id="JAHYIQ010000001">
    <property type="protein sequence ID" value="KAK1137951.1"/>
    <property type="molecule type" value="Genomic_DNA"/>
</dbReference>
<keyword evidence="2" id="KW-1185">Reference proteome</keyword>
<evidence type="ECO:0000313" key="2">
    <source>
        <dbReference type="Proteomes" id="UP001177670"/>
    </source>
</evidence>
<accession>A0AA40GHK1</accession>
<dbReference type="Proteomes" id="UP001177670">
    <property type="component" value="Unassembled WGS sequence"/>
</dbReference>
<name>A0AA40GHK1_9HYME</name>
<reference evidence="1" key="1">
    <citation type="submission" date="2021-10" db="EMBL/GenBank/DDBJ databases">
        <title>Melipona bicolor Genome sequencing and assembly.</title>
        <authorList>
            <person name="Araujo N.S."/>
            <person name="Arias M.C."/>
        </authorList>
    </citation>
    <scope>NUCLEOTIDE SEQUENCE</scope>
    <source>
        <strain evidence="1">USP_2M_L1-L4_2017</strain>
        <tissue evidence="1">Whole body</tissue>
    </source>
</reference>
<gene>
    <name evidence="1" type="ORF">K0M31_002443</name>
</gene>
<dbReference type="AlphaFoldDB" id="A0AA40GHK1"/>
<evidence type="ECO:0000313" key="1">
    <source>
        <dbReference type="EMBL" id="KAK1137951.1"/>
    </source>
</evidence>
<organism evidence="1 2">
    <name type="scientific">Melipona bicolor</name>
    <dbReference type="NCBI Taxonomy" id="60889"/>
    <lineage>
        <taxon>Eukaryota</taxon>
        <taxon>Metazoa</taxon>
        <taxon>Ecdysozoa</taxon>
        <taxon>Arthropoda</taxon>
        <taxon>Hexapoda</taxon>
        <taxon>Insecta</taxon>
        <taxon>Pterygota</taxon>
        <taxon>Neoptera</taxon>
        <taxon>Endopterygota</taxon>
        <taxon>Hymenoptera</taxon>
        <taxon>Apocrita</taxon>
        <taxon>Aculeata</taxon>
        <taxon>Apoidea</taxon>
        <taxon>Anthophila</taxon>
        <taxon>Apidae</taxon>
        <taxon>Melipona</taxon>
    </lineage>
</organism>
<sequence>MYNIYNYDRRVLKRFESRRKFYENSHDCAIGRARGWFKTLAIAPEAPQIDQCIRNKPGNEELPLPMEEIRTWNGGQLA</sequence>
<proteinExistence type="predicted"/>
<protein>
    <submittedName>
        <fullName evidence="1">Uncharacterized protein</fullName>
    </submittedName>
</protein>